<protein>
    <submittedName>
        <fullName evidence="5">Histone H2A/H2B/H3</fullName>
    </submittedName>
</protein>
<proteinExistence type="inferred from homology"/>
<dbReference type="EMBL" id="JBAMMX010000007">
    <property type="protein sequence ID" value="KAK6936128.1"/>
    <property type="molecule type" value="Genomic_DNA"/>
</dbReference>
<feature type="region of interest" description="Disordered" evidence="3">
    <location>
        <begin position="33"/>
        <end position="138"/>
    </location>
</feature>
<dbReference type="GO" id="GO:0030527">
    <property type="term" value="F:structural constituent of chromatin"/>
    <property type="evidence" value="ECO:0007669"/>
    <property type="project" value="InterPro"/>
</dbReference>
<dbReference type="GO" id="GO:0000786">
    <property type="term" value="C:nucleosome"/>
    <property type="evidence" value="ECO:0007669"/>
    <property type="project" value="InterPro"/>
</dbReference>
<dbReference type="InterPro" id="IPR000558">
    <property type="entry name" value="Histone_H2B"/>
</dbReference>
<feature type="compositionally biased region" description="Basic and acidic residues" evidence="3">
    <location>
        <begin position="69"/>
        <end position="84"/>
    </location>
</feature>
<comment type="function">
    <text evidence="1">Core component of nucleosome. Nucleosomes wrap and compact DNA into chromatin, limiting DNA accessibility to the cellular machineries which require DNA as a template. Histones thereby play a central role in transcription regulation, DNA repair, DNA replication and chromosomal stability. DNA accessibility is regulated via a complex set of post-translational modifications of histones, also called histone code, and nucleosome remodeling.</text>
</comment>
<dbReference type="PANTHER" id="PTHR23428">
    <property type="entry name" value="HISTONE H2B"/>
    <property type="match status" value="1"/>
</dbReference>
<dbReference type="SUPFAM" id="SSF47113">
    <property type="entry name" value="Histone-fold"/>
    <property type="match status" value="1"/>
</dbReference>
<evidence type="ECO:0000256" key="1">
    <source>
        <dbReference type="ARBA" id="ARBA00002001"/>
    </source>
</evidence>
<evidence type="ECO:0000313" key="5">
    <source>
        <dbReference type="EMBL" id="KAK6936128.1"/>
    </source>
</evidence>
<name>A0AAN8VJD5_9MAGN</name>
<keyword evidence="6" id="KW-1185">Reference proteome</keyword>
<evidence type="ECO:0000259" key="4">
    <source>
        <dbReference type="Pfam" id="PF00125"/>
    </source>
</evidence>
<organism evidence="5 6">
    <name type="scientific">Dillenia turbinata</name>
    <dbReference type="NCBI Taxonomy" id="194707"/>
    <lineage>
        <taxon>Eukaryota</taxon>
        <taxon>Viridiplantae</taxon>
        <taxon>Streptophyta</taxon>
        <taxon>Embryophyta</taxon>
        <taxon>Tracheophyta</taxon>
        <taxon>Spermatophyta</taxon>
        <taxon>Magnoliopsida</taxon>
        <taxon>eudicotyledons</taxon>
        <taxon>Gunneridae</taxon>
        <taxon>Pentapetalae</taxon>
        <taxon>Dilleniales</taxon>
        <taxon>Dilleniaceae</taxon>
        <taxon>Dillenia</taxon>
    </lineage>
</organism>
<feature type="compositionally biased region" description="Basic and acidic residues" evidence="3">
    <location>
        <begin position="106"/>
        <end position="122"/>
    </location>
</feature>
<evidence type="ECO:0000256" key="2">
    <source>
        <dbReference type="ARBA" id="ARBA00006846"/>
    </source>
</evidence>
<evidence type="ECO:0000313" key="6">
    <source>
        <dbReference type="Proteomes" id="UP001370490"/>
    </source>
</evidence>
<gene>
    <name evidence="5" type="ORF">RJ641_033158</name>
</gene>
<dbReference type="GO" id="GO:0005634">
    <property type="term" value="C:nucleus"/>
    <property type="evidence" value="ECO:0007669"/>
    <property type="project" value="UniProtKB-ARBA"/>
</dbReference>
<dbReference type="InterPro" id="IPR009072">
    <property type="entry name" value="Histone-fold"/>
</dbReference>
<dbReference type="PRINTS" id="PR00621">
    <property type="entry name" value="HISTONEH2B"/>
</dbReference>
<feature type="domain" description="Core Histone H2A/H2B/H3" evidence="4">
    <location>
        <begin position="127"/>
        <end position="206"/>
    </location>
</feature>
<accession>A0AAN8VJD5</accession>
<dbReference type="GO" id="GO:0046982">
    <property type="term" value="F:protein heterodimerization activity"/>
    <property type="evidence" value="ECO:0007669"/>
    <property type="project" value="InterPro"/>
</dbReference>
<comment type="similarity">
    <text evidence="2">Belongs to the histone H2B family.</text>
</comment>
<dbReference type="FunFam" id="1.10.20.10:FF:000043">
    <property type="entry name" value="Histone H2B"/>
    <property type="match status" value="1"/>
</dbReference>
<reference evidence="5 6" key="1">
    <citation type="submission" date="2023-12" db="EMBL/GenBank/DDBJ databases">
        <title>A high-quality genome assembly for Dillenia turbinata (Dilleniales).</title>
        <authorList>
            <person name="Chanderbali A."/>
        </authorList>
    </citation>
    <scope>NUCLEOTIDE SEQUENCE [LARGE SCALE GENOMIC DNA]</scope>
    <source>
        <strain evidence="5">LSX21</strain>
        <tissue evidence="5">Leaf</tissue>
    </source>
</reference>
<sequence>MAPKRSGAKVVGAVVKTTKKVVEETIKVAVVGSKQRPTRRGRGGAHAEPEIAVADQGEQLNSVILEEPNENHTVKQIPIEKSKDNSTPTPQEVPEEAQQEEELEEEKEKTKEMPKKQNGKQEMKKRKKRGRKMVEGGTGREGYQRYVYKVLKQVHPDMGISSKAMTVMNNFMCDMFERIAAESARLLKNTGRQTLSSWEIQGAVKLILPGELGKHAMAEGTKALSNYMSNSN</sequence>
<dbReference type="Proteomes" id="UP001370490">
    <property type="component" value="Unassembled WGS sequence"/>
</dbReference>
<evidence type="ECO:0000256" key="3">
    <source>
        <dbReference type="SAM" id="MobiDB-lite"/>
    </source>
</evidence>
<dbReference type="CDD" id="cd22910">
    <property type="entry name" value="HFD_H2B"/>
    <property type="match status" value="1"/>
</dbReference>
<feature type="compositionally biased region" description="Acidic residues" evidence="3">
    <location>
        <begin position="93"/>
        <end position="105"/>
    </location>
</feature>
<dbReference type="Pfam" id="PF00125">
    <property type="entry name" value="Histone"/>
    <property type="match status" value="1"/>
</dbReference>
<dbReference type="SMART" id="SM00427">
    <property type="entry name" value="H2B"/>
    <property type="match status" value="1"/>
</dbReference>
<comment type="caution">
    <text evidence="5">The sequence shown here is derived from an EMBL/GenBank/DDBJ whole genome shotgun (WGS) entry which is preliminary data.</text>
</comment>
<dbReference type="GO" id="GO:0003677">
    <property type="term" value="F:DNA binding"/>
    <property type="evidence" value="ECO:0007669"/>
    <property type="project" value="InterPro"/>
</dbReference>
<dbReference type="Gene3D" id="1.10.20.10">
    <property type="entry name" value="Histone, subunit A"/>
    <property type="match status" value="1"/>
</dbReference>
<dbReference type="AlphaFoldDB" id="A0AAN8VJD5"/>
<dbReference type="InterPro" id="IPR007125">
    <property type="entry name" value="H2A/H2B/H3"/>
</dbReference>